<keyword evidence="1" id="KW-0472">Membrane</keyword>
<protein>
    <recommendedName>
        <fullName evidence="4">VIT family protein</fullName>
    </recommendedName>
</protein>
<dbReference type="EMBL" id="BAABHQ010000002">
    <property type="protein sequence ID" value="GAA4864288.1"/>
    <property type="molecule type" value="Genomic_DNA"/>
</dbReference>
<comment type="caution">
    <text evidence="2">The sequence shown here is derived from an EMBL/GenBank/DDBJ whole genome shotgun (WGS) entry which is preliminary data.</text>
</comment>
<evidence type="ECO:0008006" key="4">
    <source>
        <dbReference type="Google" id="ProtNLM"/>
    </source>
</evidence>
<feature type="transmembrane region" description="Helical" evidence="1">
    <location>
        <begin position="149"/>
        <end position="167"/>
    </location>
</feature>
<dbReference type="RefSeq" id="WP_274229635.1">
    <property type="nucleotide sequence ID" value="NZ_BAABHQ010000002.1"/>
</dbReference>
<feature type="transmembrane region" description="Helical" evidence="1">
    <location>
        <begin position="91"/>
        <end position="111"/>
    </location>
</feature>
<gene>
    <name evidence="2" type="ORF">GCM10023203_10170</name>
</gene>
<dbReference type="Proteomes" id="UP001500457">
    <property type="component" value="Unassembled WGS sequence"/>
</dbReference>
<keyword evidence="1" id="KW-0812">Transmembrane</keyword>
<evidence type="ECO:0000313" key="2">
    <source>
        <dbReference type="EMBL" id="GAA4864288.1"/>
    </source>
</evidence>
<keyword evidence="1" id="KW-1133">Transmembrane helix</keyword>
<evidence type="ECO:0000313" key="3">
    <source>
        <dbReference type="Proteomes" id="UP001500457"/>
    </source>
</evidence>
<feature type="transmembrane region" description="Helical" evidence="1">
    <location>
        <begin position="41"/>
        <end position="62"/>
    </location>
</feature>
<keyword evidence="3" id="KW-1185">Reference proteome</keyword>
<sequence length="169" mass="17881">MNDTPVVRWGPLRLDVEIGVEGTVVLMTVLVVALDRGIEDFVVAGQVVLGPLIAAFAAHAFATSLARRARHDLPPPTRAELRQVRRHSAQFLLLGVLPLLVVVVGGVSGLYDPVTAIDAVIWLGLAFLVAIGGIAGWRAGRRWTGALRGAVGAGVLGLVVLLLRLVLEH</sequence>
<organism evidence="2 3">
    <name type="scientific">Actinomycetospora straminea</name>
    <dbReference type="NCBI Taxonomy" id="663607"/>
    <lineage>
        <taxon>Bacteria</taxon>
        <taxon>Bacillati</taxon>
        <taxon>Actinomycetota</taxon>
        <taxon>Actinomycetes</taxon>
        <taxon>Pseudonocardiales</taxon>
        <taxon>Pseudonocardiaceae</taxon>
        <taxon>Actinomycetospora</taxon>
    </lineage>
</organism>
<proteinExistence type="predicted"/>
<evidence type="ECO:0000256" key="1">
    <source>
        <dbReference type="SAM" id="Phobius"/>
    </source>
</evidence>
<name>A0ABP9E676_9PSEU</name>
<reference evidence="3" key="1">
    <citation type="journal article" date="2019" name="Int. J. Syst. Evol. Microbiol.">
        <title>The Global Catalogue of Microorganisms (GCM) 10K type strain sequencing project: providing services to taxonomists for standard genome sequencing and annotation.</title>
        <authorList>
            <consortium name="The Broad Institute Genomics Platform"/>
            <consortium name="The Broad Institute Genome Sequencing Center for Infectious Disease"/>
            <person name="Wu L."/>
            <person name="Ma J."/>
        </authorList>
    </citation>
    <scope>NUCLEOTIDE SEQUENCE [LARGE SCALE GENOMIC DNA]</scope>
    <source>
        <strain evidence="3">JCM 17983</strain>
    </source>
</reference>
<accession>A0ABP9E676</accession>
<feature type="transmembrane region" description="Helical" evidence="1">
    <location>
        <begin position="117"/>
        <end position="137"/>
    </location>
</feature>